<dbReference type="Proteomes" id="UP001396898">
    <property type="component" value="Unassembled WGS sequence"/>
</dbReference>
<keyword evidence="3" id="KW-1185">Reference proteome</keyword>
<evidence type="ECO:0000256" key="1">
    <source>
        <dbReference type="SAM" id="MobiDB-lite"/>
    </source>
</evidence>
<sequence>MIIIYIALLHLVQLPRLLHHHHRPQRPGLARLSRWLPRQAAPRKVQQRLLRLGRDGHAILPARRLGKPDEPRRSADHGNLRVDEV</sequence>
<feature type="compositionally biased region" description="Basic and acidic residues" evidence="1">
    <location>
        <begin position="66"/>
        <end position="85"/>
    </location>
</feature>
<evidence type="ECO:0000313" key="2">
    <source>
        <dbReference type="EMBL" id="KAK8012953.1"/>
    </source>
</evidence>
<feature type="region of interest" description="Disordered" evidence="1">
    <location>
        <begin position="62"/>
        <end position="85"/>
    </location>
</feature>
<reference evidence="2 3" key="1">
    <citation type="submission" date="2023-01" db="EMBL/GenBank/DDBJ databases">
        <title>Analysis of 21 Apiospora genomes using comparative genomics revels a genus with tremendous synthesis potential of carbohydrate active enzymes and secondary metabolites.</title>
        <authorList>
            <person name="Sorensen T."/>
        </authorList>
    </citation>
    <scope>NUCLEOTIDE SEQUENCE [LARGE SCALE GENOMIC DNA]</scope>
    <source>
        <strain evidence="2 3">CBS 20057</strain>
    </source>
</reference>
<name>A0ABR1RIL0_9PEZI</name>
<dbReference type="EMBL" id="JAQQWI010000015">
    <property type="protein sequence ID" value="KAK8012953.1"/>
    <property type="molecule type" value="Genomic_DNA"/>
</dbReference>
<gene>
    <name evidence="2" type="ORF">PG991_010328</name>
</gene>
<protein>
    <recommendedName>
        <fullName evidence="4">Secreted protein</fullName>
    </recommendedName>
</protein>
<accession>A0ABR1RIL0</accession>
<organism evidence="2 3">
    <name type="scientific">Apiospora marii</name>
    <dbReference type="NCBI Taxonomy" id="335849"/>
    <lineage>
        <taxon>Eukaryota</taxon>
        <taxon>Fungi</taxon>
        <taxon>Dikarya</taxon>
        <taxon>Ascomycota</taxon>
        <taxon>Pezizomycotina</taxon>
        <taxon>Sordariomycetes</taxon>
        <taxon>Xylariomycetidae</taxon>
        <taxon>Amphisphaeriales</taxon>
        <taxon>Apiosporaceae</taxon>
        <taxon>Apiospora</taxon>
    </lineage>
</organism>
<comment type="caution">
    <text evidence="2">The sequence shown here is derived from an EMBL/GenBank/DDBJ whole genome shotgun (WGS) entry which is preliminary data.</text>
</comment>
<evidence type="ECO:0008006" key="4">
    <source>
        <dbReference type="Google" id="ProtNLM"/>
    </source>
</evidence>
<evidence type="ECO:0000313" key="3">
    <source>
        <dbReference type="Proteomes" id="UP001396898"/>
    </source>
</evidence>
<proteinExistence type="predicted"/>